<name>A0ABD3E912_9LAMI</name>
<dbReference type="SUPFAM" id="SSF54236">
    <property type="entry name" value="Ubiquitin-like"/>
    <property type="match status" value="2"/>
</dbReference>
<gene>
    <name evidence="4" type="primary">RUB1_3</name>
    <name evidence="4" type="ORF">CASFOL_007351</name>
</gene>
<dbReference type="InterPro" id="IPR000626">
    <property type="entry name" value="Ubiquitin-like_dom"/>
</dbReference>
<comment type="caution">
    <text evidence="4">The sequence shown here is derived from an EMBL/GenBank/DDBJ whole genome shotgun (WGS) entry which is preliminary data.</text>
</comment>
<dbReference type="InterPro" id="IPR029071">
    <property type="entry name" value="Ubiquitin-like_domsf"/>
</dbReference>
<dbReference type="FunFam" id="3.10.20.90:FF:000160">
    <property type="entry name" value="Polyubiquitin-C"/>
    <property type="match status" value="1"/>
</dbReference>
<dbReference type="PRINTS" id="PR00348">
    <property type="entry name" value="UBIQUITIN"/>
</dbReference>
<dbReference type="PANTHER" id="PTHR10666">
    <property type="entry name" value="UBIQUITIN"/>
    <property type="match status" value="1"/>
</dbReference>
<sequence>MQIFVKTITGKTLILEVETSDSIGHIKAKIQNKEGIHPDRQRLIFAGKKLEDDKTLADYNIQKKWTLHLVFRLGGMIKVKNLCGYDTNIDFEPTDTIYQIKERYTEKARGYTPAECQRLLYKGNVLEDDKTAEYYSFEGNLVLHLVDKRFDPPDRFIRDRLRRNW</sequence>
<dbReference type="PROSITE" id="PS50053">
    <property type="entry name" value="UBIQUITIN_2"/>
    <property type="match status" value="2"/>
</dbReference>
<dbReference type="EMBL" id="JAVIJP010000007">
    <property type="protein sequence ID" value="KAL3650948.1"/>
    <property type="molecule type" value="Genomic_DNA"/>
</dbReference>
<accession>A0ABD3E912</accession>
<dbReference type="InterPro" id="IPR019956">
    <property type="entry name" value="Ubiquitin_dom"/>
</dbReference>
<feature type="domain" description="Ubiquitin-like" evidence="3">
    <location>
        <begin position="1"/>
        <end position="76"/>
    </location>
</feature>
<dbReference type="Pfam" id="PF00240">
    <property type="entry name" value="ubiquitin"/>
    <property type="match status" value="2"/>
</dbReference>
<evidence type="ECO:0000313" key="4">
    <source>
        <dbReference type="EMBL" id="KAL3650948.1"/>
    </source>
</evidence>
<protein>
    <submittedName>
        <fullName evidence="4">NEDD8 protein</fullName>
    </submittedName>
</protein>
<evidence type="ECO:0000256" key="1">
    <source>
        <dbReference type="ARBA" id="ARBA00022499"/>
    </source>
</evidence>
<dbReference type="InterPro" id="IPR050158">
    <property type="entry name" value="Ubiquitin_ubiquitin-like"/>
</dbReference>
<evidence type="ECO:0000313" key="5">
    <source>
        <dbReference type="Proteomes" id="UP001632038"/>
    </source>
</evidence>
<dbReference type="GO" id="GO:0003729">
    <property type="term" value="F:mRNA binding"/>
    <property type="evidence" value="ECO:0007669"/>
    <property type="project" value="UniProtKB-ARBA"/>
</dbReference>
<evidence type="ECO:0000259" key="3">
    <source>
        <dbReference type="PROSITE" id="PS50053"/>
    </source>
</evidence>
<organism evidence="4 5">
    <name type="scientific">Castilleja foliolosa</name>
    <dbReference type="NCBI Taxonomy" id="1961234"/>
    <lineage>
        <taxon>Eukaryota</taxon>
        <taxon>Viridiplantae</taxon>
        <taxon>Streptophyta</taxon>
        <taxon>Embryophyta</taxon>
        <taxon>Tracheophyta</taxon>
        <taxon>Spermatophyta</taxon>
        <taxon>Magnoliopsida</taxon>
        <taxon>eudicotyledons</taxon>
        <taxon>Gunneridae</taxon>
        <taxon>Pentapetalae</taxon>
        <taxon>asterids</taxon>
        <taxon>lamiids</taxon>
        <taxon>Lamiales</taxon>
        <taxon>Orobanchaceae</taxon>
        <taxon>Pedicularideae</taxon>
        <taxon>Castillejinae</taxon>
        <taxon>Castilleja</taxon>
    </lineage>
</organism>
<keyword evidence="5" id="KW-1185">Reference proteome</keyword>
<dbReference type="SMART" id="SM00213">
    <property type="entry name" value="UBQ"/>
    <property type="match status" value="2"/>
</dbReference>
<dbReference type="Proteomes" id="UP001632038">
    <property type="component" value="Unassembled WGS sequence"/>
</dbReference>
<dbReference type="AlphaFoldDB" id="A0ABD3E912"/>
<keyword evidence="1" id="KW-1017">Isopeptide bond</keyword>
<keyword evidence="2" id="KW-0832">Ubl conjugation</keyword>
<dbReference type="Gene3D" id="3.10.20.90">
    <property type="entry name" value="Phosphatidylinositol 3-kinase Catalytic Subunit, Chain A, domain 1"/>
    <property type="match status" value="2"/>
</dbReference>
<feature type="domain" description="Ubiquitin-like" evidence="3">
    <location>
        <begin position="77"/>
        <end position="152"/>
    </location>
</feature>
<reference evidence="5" key="1">
    <citation type="journal article" date="2024" name="IScience">
        <title>Strigolactones Initiate the Formation of Haustorium-like Structures in Castilleja.</title>
        <authorList>
            <person name="Buerger M."/>
            <person name="Peterson D."/>
            <person name="Chory J."/>
        </authorList>
    </citation>
    <scope>NUCLEOTIDE SEQUENCE [LARGE SCALE GENOMIC DNA]</scope>
</reference>
<evidence type="ECO:0000256" key="2">
    <source>
        <dbReference type="ARBA" id="ARBA00022843"/>
    </source>
</evidence>
<proteinExistence type="predicted"/>